<dbReference type="AlphaFoldDB" id="A0AA41QA00"/>
<dbReference type="Pfam" id="PF14029">
    <property type="entry name" value="DUF4244"/>
    <property type="match status" value="1"/>
</dbReference>
<evidence type="ECO:0000313" key="4">
    <source>
        <dbReference type="Proteomes" id="UP001165405"/>
    </source>
</evidence>
<keyword evidence="4" id="KW-1185">Reference proteome</keyword>
<keyword evidence="2" id="KW-0812">Transmembrane</keyword>
<dbReference type="RefSeq" id="WP_236087287.1">
    <property type="nucleotide sequence ID" value="NZ_JAKGSG010000005.1"/>
</dbReference>
<feature type="region of interest" description="Disordered" evidence="1">
    <location>
        <begin position="38"/>
        <end position="57"/>
    </location>
</feature>
<reference evidence="3" key="1">
    <citation type="submission" date="2022-01" db="EMBL/GenBank/DDBJ databases">
        <title>Antribacter sp. nov., isolated from Guizhou of China.</title>
        <authorList>
            <person name="Chengliang C."/>
            <person name="Ya Z."/>
        </authorList>
    </citation>
    <scope>NUCLEOTIDE SEQUENCE</scope>
    <source>
        <strain evidence="3">KLBMP 9083</strain>
    </source>
</reference>
<proteinExistence type="predicted"/>
<evidence type="ECO:0000313" key="3">
    <source>
        <dbReference type="EMBL" id="MCF4119598.1"/>
    </source>
</evidence>
<feature type="compositionally biased region" description="Basic and acidic residues" evidence="1">
    <location>
        <begin position="38"/>
        <end position="47"/>
    </location>
</feature>
<gene>
    <name evidence="3" type="ORF">L1785_01225</name>
</gene>
<organism evidence="3 4">
    <name type="scientific">Antribacter soli</name>
    <dbReference type="NCBI Taxonomy" id="2910976"/>
    <lineage>
        <taxon>Bacteria</taxon>
        <taxon>Bacillati</taxon>
        <taxon>Actinomycetota</taxon>
        <taxon>Actinomycetes</taxon>
        <taxon>Micrococcales</taxon>
        <taxon>Promicromonosporaceae</taxon>
        <taxon>Antribacter</taxon>
    </lineage>
</organism>
<dbReference type="InterPro" id="IPR025338">
    <property type="entry name" value="DUF4244"/>
</dbReference>
<comment type="caution">
    <text evidence="3">The sequence shown here is derived from an EMBL/GenBank/DDBJ whole genome shotgun (WGS) entry which is preliminary data.</text>
</comment>
<evidence type="ECO:0000256" key="2">
    <source>
        <dbReference type="SAM" id="Phobius"/>
    </source>
</evidence>
<accession>A0AA41QA00</accession>
<evidence type="ECO:0000256" key="1">
    <source>
        <dbReference type="SAM" id="MobiDB-lite"/>
    </source>
</evidence>
<dbReference type="EMBL" id="JAKGSG010000005">
    <property type="protein sequence ID" value="MCF4119598.1"/>
    <property type="molecule type" value="Genomic_DNA"/>
</dbReference>
<keyword evidence="2" id="KW-0472">Membrane</keyword>
<feature type="region of interest" description="Disordered" evidence="1">
    <location>
        <begin position="1"/>
        <end position="23"/>
    </location>
</feature>
<name>A0AA41QA00_9MICO</name>
<feature type="transmembrane region" description="Helical" evidence="2">
    <location>
        <begin position="75"/>
        <end position="93"/>
    </location>
</feature>
<keyword evidence="2" id="KW-1133">Transmembrane helix</keyword>
<protein>
    <submittedName>
        <fullName evidence="3">DUF4244 domain-containing protein</fullName>
    </submittedName>
</protein>
<dbReference type="Proteomes" id="UP001165405">
    <property type="component" value="Unassembled WGS sequence"/>
</dbReference>
<sequence length="113" mass="11703">MTTTITCPEPERGPAGPLRRPAPRDMLHGILRDVRRAASRRVPREVPGEAAGLARSAAAPVRRLDPEAGLATAEYALATVAAAGFAGLLIALLRSGEVQAMLAGIIRTALSVG</sequence>